<dbReference type="PANTHER" id="PTHR13224:SF6">
    <property type="entry name" value="MEDIATOR OF RNA POLYMERASE II TRANSCRIPTION SUBUNIT 16"/>
    <property type="match status" value="1"/>
</dbReference>
<dbReference type="InterPro" id="IPR048338">
    <property type="entry name" value="Mediator_Med16"/>
</dbReference>
<evidence type="ECO:0000256" key="6">
    <source>
        <dbReference type="ARBA" id="ARBA00023242"/>
    </source>
</evidence>
<evidence type="ECO:0000256" key="4">
    <source>
        <dbReference type="ARBA" id="ARBA00023159"/>
    </source>
</evidence>
<accession>A0A8H7S5L9</accession>
<dbReference type="GO" id="GO:0045893">
    <property type="term" value="P:positive regulation of DNA-templated transcription"/>
    <property type="evidence" value="ECO:0007669"/>
    <property type="project" value="TreeGrafter"/>
</dbReference>
<comment type="caution">
    <text evidence="8">The sequence shown here is derived from an EMBL/GenBank/DDBJ whole genome shotgun (WGS) entry which is preliminary data.</text>
</comment>
<keyword evidence="6" id="KW-0539">Nucleus</keyword>
<evidence type="ECO:0000256" key="7">
    <source>
        <dbReference type="SAM" id="MobiDB-lite"/>
    </source>
</evidence>
<comment type="subcellular location">
    <subcellularLocation>
        <location evidence="1">Nucleus</location>
    </subcellularLocation>
</comment>
<comment type="similarity">
    <text evidence="2">Belongs to the Mediator complex subunit 16 family.</text>
</comment>
<keyword evidence="9" id="KW-1185">Reference proteome</keyword>
<dbReference type="Proteomes" id="UP000646827">
    <property type="component" value="Unassembled WGS sequence"/>
</dbReference>
<gene>
    <name evidence="8" type="ORF">INT45_007194</name>
</gene>
<keyword evidence="5" id="KW-0804">Transcription</keyword>
<evidence type="ECO:0000256" key="1">
    <source>
        <dbReference type="ARBA" id="ARBA00004123"/>
    </source>
</evidence>
<evidence type="ECO:0000256" key="5">
    <source>
        <dbReference type="ARBA" id="ARBA00023163"/>
    </source>
</evidence>
<evidence type="ECO:0008006" key="10">
    <source>
        <dbReference type="Google" id="ProtNLM"/>
    </source>
</evidence>
<evidence type="ECO:0000256" key="2">
    <source>
        <dbReference type="ARBA" id="ARBA00006543"/>
    </source>
</evidence>
<dbReference type="PANTHER" id="PTHR13224">
    <property type="entry name" value="THYROID HORMONE RECEPTOR-ASSOCIATED PROTEIN-RELATED"/>
    <property type="match status" value="1"/>
</dbReference>
<dbReference type="OrthoDB" id="4139168at2759"/>
<dbReference type="AlphaFoldDB" id="A0A8H7S5L9"/>
<name>A0A8H7S5L9_9FUNG</name>
<keyword evidence="3" id="KW-0805">Transcription regulation</keyword>
<proteinExistence type="inferred from homology"/>
<sequence length="919" mass="102760">MVVEMNPKKRRRVEPTTTSKTDSIARYPVKCILSNLLHRQAPQHICTSIHSVVITTPPKPNGPGIHALTGDHYTLDLPTTTTTDTNSSISPTSNNNTTLPGTITKANNNINNKTILNKTPIRLAEKYHDQHTITHLVWNQKGTTLASVDETGKLALWNLGNSSDNWSMAYSSDLHQSPAALLWLNTDRLYDIPLADQPQEKFIREPFIGPRNPYGYLALVVVTVHGEISVHFQQGDKIFSQFSSSLPHTGHMGLGRADIGCFGMNLANSGQWYRISHASLTFDNDGSLLLAAQQANTKPNVIHLYKIRIRFPGRVNEGAIHCQSITKLNLSARILQSSIGDFANGSFGVSQILLTRKYSSIELAVAFADSNSGNGYFGKWGLQHKTIKIPGDAIASENFSGTVMVSEQLCLDFISGFTIPDHFITCISNTRYGGLVLGLSDGSVHIEFRDDIYPGMARSQSNMGKVEQSIGPNFWKAGGPHKYNQSNDLDAVAGLTMSPNETHVICLLYSGRLAVMRVTNTDQENNNSGELSMISKLLKLTLLNQSDDLDLISELVRLSQLPNVKENTAEEIISNAMMTYQVFCNHNHVNDILISPQPDGLSGIRDWNLPQRGRAYGLALGTCRRLSSTNIQYVNLSKAIQLPVILECFIGSCKSDFTTITKVLDDLKISEEGQSLEFEADSLWSLISLTTWTLDFVRWILRKWNTLFNCKRPKNSKFADISARSSHAILLYHKESRLALCKILIMVNEFIRFTRSSSYELKRHPESTPLLQQYASNVLKNEPVTLQDMLAFLKALGDADDYDKEQQNCWDLLLHSRLPSDKIDKLRKITNDFAEKCAQPAIYLERDTDDMIDVIQKRRIPSTAKHVWCCVRCQQYAIPGINESDPCSYALWYRSLGRRCVCGGLFTSIPFRQSRSSFT</sequence>
<reference evidence="8 9" key="1">
    <citation type="submission" date="2020-12" db="EMBL/GenBank/DDBJ databases">
        <title>Metabolic potential, ecology and presence of endohyphal bacteria is reflected in genomic diversity of Mucoromycotina.</title>
        <authorList>
            <person name="Muszewska A."/>
            <person name="Okrasinska A."/>
            <person name="Steczkiewicz K."/>
            <person name="Drgas O."/>
            <person name="Orlowska M."/>
            <person name="Perlinska-Lenart U."/>
            <person name="Aleksandrzak-Piekarczyk T."/>
            <person name="Szatraj K."/>
            <person name="Zielenkiewicz U."/>
            <person name="Pilsyk S."/>
            <person name="Malc E."/>
            <person name="Mieczkowski P."/>
            <person name="Kruszewska J.S."/>
            <person name="Biernat P."/>
            <person name="Pawlowska J."/>
        </authorList>
    </citation>
    <scope>NUCLEOTIDE SEQUENCE [LARGE SCALE GENOMIC DNA]</scope>
    <source>
        <strain evidence="8 9">CBS 142.35</strain>
    </source>
</reference>
<protein>
    <recommendedName>
        <fullName evidence="10">Mediator complex subunit 16</fullName>
    </recommendedName>
</protein>
<organism evidence="8 9">
    <name type="scientific">Circinella minor</name>
    <dbReference type="NCBI Taxonomy" id="1195481"/>
    <lineage>
        <taxon>Eukaryota</taxon>
        <taxon>Fungi</taxon>
        <taxon>Fungi incertae sedis</taxon>
        <taxon>Mucoromycota</taxon>
        <taxon>Mucoromycotina</taxon>
        <taxon>Mucoromycetes</taxon>
        <taxon>Mucorales</taxon>
        <taxon>Lichtheimiaceae</taxon>
        <taxon>Circinella</taxon>
    </lineage>
</organism>
<dbReference type="InterPro" id="IPR036322">
    <property type="entry name" value="WD40_repeat_dom_sf"/>
</dbReference>
<evidence type="ECO:0000313" key="9">
    <source>
        <dbReference type="Proteomes" id="UP000646827"/>
    </source>
</evidence>
<evidence type="ECO:0000256" key="3">
    <source>
        <dbReference type="ARBA" id="ARBA00023015"/>
    </source>
</evidence>
<dbReference type="EMBL" id="JAEPRB010000090">
    <property type="protein sequence ID" value="KAG2222177.1"/>
    <property type="molecule type" value="Genomic_DNA"/>
</dbReference>
<evidence type="ECO:0000313" key="8">
    <source>
        <dbReference type="EMBL" id="KAG2222177.1"/>
    </source>
</evidence>
<dbReference type="SUPFAM" id="SSF50978">
    <property type="entry name" value="WD40 repeat-like"/>
    <property type="match status" value="1"/>
</dbReference>
<dbReference type="GO" id="GO:0016592">
    <property type="term" value="C:mediator complex"/>
    <property type="evidence" value="ECO:0007669"/>
    <property type="project" value="TreeGrafter"/>
</dbReference>
<feature type="region of interest" description="Disordered" evidence="7">
    <location>
        <begin position="1"/>
        <end position="21"/>
    </location>
</feature>
<keyword evidence="4" id="KW-0010">Activator</keyword>